<evidence type="ECO:0000313" key="3">
    <source>
        <dbReference type="Proteomes" id="UP000010482"/>
    </source>
</evidence>
<dbReference type="eggNOG" id="ENOG502Z9TF">
    <property type="taxonomic scope" value="Bacteria"/>
</dbReference>
<dbReference type="PATRIC" id="fig|13035.3.peg.1476"/>
<feature type="transmembrane region" description="Helical" evidence="1">
    <location>
        <begin position="183"/>
        <end position="200"/>
    </location>
</feature>
<dbReference type="Proteomes" id="UP000010482">
    <property type="component" value="Chromosome"/>
</dbReference>
<feature type="transmembrane region" description="Helical" evidence="1">
    <location>
        <begin position="145"/>
        <end position="163"/>
    </location>
</feature>
<protein>
    <recommendedName>
        <fullName evidence="4">FHA domain-containing protein</fullName>
    </recommendedName>
</protein>
<evidence type="ECO:0000313" key="2">
    <source>
        <dbReference type="EMBL" id="AFZ50003.1"/>
    </source>
</evidence>
<dbReference type="KEGG" id="dsl:Dacsa_1308"/>
<evidence type="ECO:0008006" key="4">
    <source>
        <dbReference type="Google" id="ProtNLM"/>
    </source>
</evidence>
<evidence type="ECO:0000256" key="1">
    <source>
        <dbReference type="SAM" id="Phobius"/>
    </source>
</evidence>
<dbReference type="AlphaFoldDB" id="K9YV52"/>
<feature type="transmembrane region" description="Helical" evidence="1">
    <location>
        <begin position="5"/>
        <end position="25"/>
    </location>
</feature>
<keyword evidence="1" id="KW-0472">Membrane</keyword>
<dbReference type="STRING" id="13035.Dacsa_1308"/>
<keyword evidence="1" id="KW-0812">Transmembrane</keyword>
<dbReference type="EMBL" id="CP003944">
    <property type="protein sequence ID" value="AFZ50003.1"/>
    <property type="molecule type" value="Genomic_DNA"/>
</dbReference>
<name>K9YV52_DACS8</name>
<dbReference type="RefSeq" id="WP_015229008.1">
    <property type="nucleotide sequence ID" value="NC_019780.1"/>
</dbReference>
<feature type="transmembrane region" description="Helical" evidence="1">
    <location>
        <begin position="37"/>
        <end position="54"/>
    </location>
</feature>
<feature type="transmembrane region" description="Helical" evidence="1">
    <location>
        <begin position="75"/>
        <end position="98"/>
    </location>
</feature>
<reference evidence="2" key="1">
    <citation type="submission" date="2012-04" db="EMBL/GenBank/DDBJ databases">
        <title>Finished genome of Dactylococcopsis salina PCC 8305.</title>
        <authorList>
            <consortium name="US DOE Joint Genome Institute"/>
            <person name="Gugger M."/>
            <person name="Coursin T."/>
            <person name="Rippka R."/>
            <person name="Tandeau De Marsac N."/>
            <person name="Huntemann M."/>
            <person name="Wei C.-L."/>
            <person name="Han J."/>
            <person name="Detter J.C."/>
            <person name="Han C."/>
            <person name="Tapia R."/>
            <person name="Daligault H."/>
            <person name="Chen A."/>
            <person name="Krypides N."/>
            <person name="Mavromatis K."/>
            <person name="Markowitz V."/>
            <person name="Szeto E."/>
            <person name="Ivanova N."/>
            <person name="Ovchinnikova G."/>
            <person name="Pagani I."/>
            <person name="Pati A."/>
            <person name="Goodwin L."/>
            <person name="Peters L."/>
            <person name="Pitluck S."/>
            <person name="Woyke T."/>
            <person name="Kerfeld C."/>
        </authorList>
    </citation>
    <scope>NUCLEOTIDE SEQUENCE [LARGE SCALE GENOMIC DNA]</scope>
    <source>
        <strain evidence="2">PCC 8305</strain>
    </source>
</reference>
<gene>
    <name evidence="2" type="ORF">Dacsa_1308</name>
</gene>
<dbReference type="OrthoDB" id="573542at2"/>
<feature type="transmembrane region" description="Helical" evidence="1">
    <location>
        <begin position="110"/>
        <end position="133"/>
    </location>
</feature>
<proteinExistence type="predicted"/>
<sequence>MRIYLYLLAGITSPLIGWNIAQFILTDAGFLTQFPELVLFPCVAISLAIGMVTNETFIGSPTKLKLGFRRLKIPILIAIGLGLILGLIAAGISQIFFLPQITLPTAITRSIGWLLIGIPVGLAEGLTWYWQSLEAGDPKRFRQRLLTSFLTAAIASLLAALIFEYLRNSFETIPIWFRQIEDILGFCLLGFLLGLGFSLTNSPSYMVALRAGSGFEYTNSLFDEELMDLQIDETDTEKTDIIPALNGKPRINTSRLKFVSDSELQDIEEGLSIQLPPRGKVIFGTQEDADIYIPNLPLFTAELELKPRETLLKVNPQYKKQIEINGERLGSKQTISLKHNDLITFYPKKQEDEDEEKMYRFVYYNRFLDPQA</sequence>
<accession>K9YV52</accession>
<organism evidence="2 3">
    <name type="scientific">Dactylococcopsis salina (strain PCC 8305)</name>
    <name type="common">Myxobactron salinum</name>
    <dbReference type="NCBI Taxonomy" id="13035"/>
    <lineage>
        <taxon>Bacteria</taxon>
        <taxon>Bacillati</taxon>
        <taxon>Cyanobacteriota</taxon>
        <taxon>Cyanophyceae</taxon>
        <taxon>Nodosilineales</taxon>
        <taxon>Cymatolegaceae</taxon>
        <taxon>Dactylococcopsis</taxon>
    </lineage>
</organism>
<dbReference type="HOGENOM" id="CLU_764922_0_0_3"/>
<keyword evidence="3" id="KW-1185">Reference proteome</keyword>
<keyword evidence="1" id="KW-1133">Transmembrane helix</keyword>